<dbReference type="AlphaFoldDB" id="A0A7L6AVE2"/>
<dbReference type="EMBL" id="CP059265">
    <property type="protein sequence ID" value="QLQ33130.1"/>
    <property type="molecule type" value="Genomic_DNA"/>
</dbReference>
<evidence type="ECO:0000313" key="1">
    <source>
        <dbReference type="EMBL" id="QLQ33130.1"/>
    </source>
</evidence>
<gene>
    <name evidence="1" type="ORF">HZT40_17780</name>
</gene>
<reference evidence="1" key="1">
    <citation type="submission" date="2020-06" db="EMBL/GenBank/DDBJ databases">
        <title>Analysis procedures for assessing recovery of high quality, complete, closed genomes from Nanopore long read metagenome sequencing.</title>
        <authorList>
            <person name="Bessarab I."/>
            <person name="Arumugam K."/>
            <person name="Haryono M."/>
            <person name="Liu X."/>
            <person name="Roy S."/>
            <person name="Zuniga-Montanez R.E."/>
            <person name="Qiu G."/>
            <person name="Drautz-Moses D.I."/>
            <person name="Law Y.Y."/>
            <person name="Wuertz S."/>
            <person name="Lauro F.M."/>
            <person name="Huson D.H."/>
            <person name="Williams R.B."/>
        </authorList>
    </citation>
    <scope>NUCLEOTIDE SEQUENCE [LARGE SCALE GENOMIC DNA]</scope>
    <source>
        <strain evidence="1">SSD2</strain>
    </source>
</reference>
<name>A0A7L6AVE2_9GAMM</name>
<protein>
    <submittedName>
        <fullName evidence="1">Uncharacterized protein</fullName>
    </submittedName>
</protein>
<evidence type="ECO:0000313" key="2">
    <source>
        <dbReference type="Proteomes" id="UP000510621"/>
    </source>
</evidence>
<accession>A0A7L6AVE2</accession>
<dbReference type="KEGG" id="this:HZT40_17780"/>
<keyword evidence="2" id="KW-1185">Reference proteome</keyword>
<dbReference type="Proteomes" id="UP000510621">
    <property type="component" value="Chromosome"/>
</dbReference>
<sequence length="93" mass="10620">MLWLWQVTGFAKLSKKEMENPSTVEKIFRLIQVGTNTVPMLDFFQLSTGCSQVFDNMLCLTIHKNTSYSICLEEIHFWANNILPALSSYSGLV</sequence>
<organism evidence="1 2">
    <name type="scientific">Candidatus Thiothrix singaporensis</name>
    <dbReference type="NCBI Taxonomy" id="2799669"/>
    <lineage>
        <taxon>Bacteria</taxon>
        <taxon>Pseudomonadati</taxon>
        <taxon>Pseudomonadota</taxon>
        <taxon>Gammaproteobacteria</taxon>
        <taxon>Thiotrichales</taxon>
        <taxon>Thiotrichaceae</taxon>
        <taxon>Thiothrix</taxon>
    </lineage>
</organism>
<proteinExistence type="predicted"/>